<dbReference type="PANTHER" id="PTHR36933">
    <property type="entry name" value="SLL0788 PROTEIN"/>
    <property type="match status" value="1"/>
</dbReference>
<sequence length="233" mass="25073">MKRPATAAIAVGAALAAAAAVTGIAGATTGATPGTTAGTTPPAAAGQPTATPTGWGPMGPCGWMHNMHVSDEAGYLTHMVAHHEEAVAAARQLQRSNRPGMRALGASIVTTQNAEIATMKEWLATWYPGHPGARDYRPMMRDLSGLSGDALDEAFLQDMIPHHMVAIRMSQQLLMSGRAEHPEVAELATKIRDNQHAEMFRMRHYLADWFGERGRPCGRWDRPGPHGPRHMMD</sequence>
<evidence type="ECO:0000259" key="3">
    <source>
        <dbReference type="Pfam" id="PF03713"/>
    </source>
</evidence>
<comment type="caution">
    <text evidence="4">The sequence shown here is derived from an EMBL/GenBank/DDBJ whole genome shotgun (WGS) entry which is preliminary data.</text>
</comment>
<evidence type="ECO:0000313" key="5">
    <source>
        <dbReference type="Proteomes" id="UP001589532"/>
    </source>
</evidence>
<accession>A0ABV5S9X9</accession>
<feature type="region of interest" description="Disordered" evidence="1">
    <location>
        <begin position="32"/>
        <end position="53"/>
    </location>
</feature>
<dbReference type="PANTHER" id="PTHR36933:SF1">
    <property type="entry name" value="SLL0788 PROTEIN"/>
    <property type="match status" value="1"/>
</dbReference>
<organism evidence="4 5">
    <name type="scientific">Nonomuraea helvata</name>
    <dbReference type="NCBI Taxonomy" id="37484"/>
    <lineage>
        <taxon>Bacteria</taxon>
        <taxon>Bacillati</taxon>
        <taxon>Actinomycetota</taxon>
        <taxon>Actinomycetes</taxon>
        <taxon>Streptosporangiales</taxon>
        <taxon>Streptosporangiaceae</taxon>
        <taxon>Nonomuraea</taxon>
    </lineage>
</organism>
<evidence type="ECO:0000313" key="4">
    <source>
        <dbReference type="EMBL" id="MFB9628445.1"/>
    </source>
</evidence>
<dbReference type="Gene3D" id="1.20.1260.10">
    <property type="match status" value="1"/>
</dbReference>
<dbReference type="Pfam" id="PF03713">
    <property type="entry name" value="DUF305"/>
    <property type="match status" value="1"/>
</dbReference>
<feature type="domain" description="DUF305" evidence="3">
    <location>
        <begin position="72"/>
        <end position="206"/>
    </location>
</feature>
<proteinExistence type="predicted"/>
<dbReference type="InterPro" id="IPR005183">
    <property type="entry name" value="DUF305_CopM-like"/>
</dbReference>
<dbReference type="EMBL" id="JBHMBW010000044">
    <property type="protein sequence ID" value="MFB9628445.1"/>
    <property type="molecule type" value="Genomic_DNA"/>
</dbReference>
<keyword evidence="5" id="KW-1185">Reference proteome</keyword>
<feature type="signal peptide" evidence="2">
    <location>
        <begin position="1"/>
        <end position="27"/>
    </location>
</feature>
<protein>
    <submittedName>
        <fullName evidence="4">DUF305 domain-containing protein</fullName>
    </submittedName>
</protein>
<feature type="chain" id="PRO_5046672650" evidence="2">
    <location>
        <begin position="28"/>
        <end position="233"/>
    </location>
</feature>
<name>A0ABV5S9X9_9ACTN</name>
<dbReference type="RefSeq" id="WP_344993797.1">
    <property type="nucleotide sequence ID" value="NZ_BAAAXV010000008.1"/>
</dbReference>
<dbReference type="InterPro" id="IPR012347">
    <property type="entry name" value="Ferritin-like"/>
</dbReference>
<dbReference type="Proteomes" id="UP001589532">
    <property type="component" value="Unassembled WGS sequence"/>
</dbReference>
<evidence type="ECO:0000256" key="2">
    <source>
        <dbReference type="SAM" id="SignalP"/>
    </source>
</evidence>
<reference evidence="4 5" key="1">
    <citation type="submission" date="2024-09" db="EMBL/GenBank/DDBJ databases">
        <authorList>
            <person name="Sun Q."/>
            <person name="Mori K."/>
        </authorList>
    </citation>
    <scope>NUCLEOTIDE SEQUENCE [LARGE SCALE GENOMIC DNA]</scope>
    <source>
        <strain evidence="4 5">JCM 3143</strain>
    </source>
</reference>
<keyword evidence="2" id="KW-0732">Signal</keyword>
<gene>
    <name evidence="4" type="ORF">ACFFSA_35645</name>
</gene>
<evidence type="ECO:0000256" key="1">
    <source>
        <dbReference type="SAM" id="MobiDB-lite"/>
    </source>
</evidence>